<accession>F4G1Y2</accession>
<dbReference type="InterPro" id="IPR051257">
    <property type="entry name" value="Diverse_CBS-Domain"/>
</dbReference>
<feature type="domain" description="CBS" evidence="3">
    <location>
        <begin position="125"/>
        <end position="183"/>
    </location>
</feature>
<dbReference type="PROSITE" id="PS51371">
    <property type="entry name" value="CBS"/>
    <property type="match status" value="3"/>
</dbReference>
<dbReference type="InterPro" id="IPR046342">
    <property type="entry name" value="CBS_dom_sf"/>
</dbReference>
<dbReference type="PANTHER" id="PTHR43080:SF2">
    <property type="entry name" value="CBS DOMAIN-CONTAINING PROTEIN"/>
    <property type="match status" value="1"/>
</dbReference>
<dbReference type="GeneID" id="10492957"/>
<dbReference type="EMBL" id="CP002656">
    <property type="protein sequence ID" value="AEB94871.1"/>
    <property type="molecule type" value="Genomic_DNA"/>
</dbReference>
<dbReference type="Gene3D" id="3.10.580.10">
    <property type="entry name" value="CBS-domain"/>
    <property type="match status" value="3"/>
</dbReference>
<sequence length="238" mass="26273">MKVSEVMTRDLVAVDGQVSITYGMKIMLEHGIRRLIVGDIDGIVTIRDLVYGWLQGAKLVEEVMTSDLLMVSKDIDLRQASKIMTGKGVGSLLVTEGERVIGIVTERDLIRNIKVDESVKVGDVMKVDPVVASLETSILEIAKAMRENWERHAIVVENNLPAGVISIRDVANAILTERYNHKSQEIMKSPVFRVTPDSTLETARTIMAKENLGLIPVVDARALLGSVEERDILTIISI</sequence>
<evidence type="ECO:0000256" key="1">
    <source>
        <dbReference type="ARBA" id="ARBA00023122"/>
    </source>
</evidence>
<evidence type="ECO:0000313" key="4">
    <source>
        <dbReference type="EMBL" id="AEB94871.1"/>
    </source>
</evidence>
<gene>
    <name evidence="4" type="ordered locus">Mcup_0766</name>
</gene>
<protein>
    <submittedName>
        <fullName evidence="4">Signal-transduction protein</fullName>
    </submittedName>
</protein>
<feature type="domain" description="CBS" evidence="3">
    <location>
        <begin position="64"/>
        <end position="121"/>
    </location>
</feature>
<reference evidence="4 5" key="1">
    <citation type="journal article" date="2011" name="J. Bacteriol.">
        <title>Complete genome sequence of Metallosphaera cuprina, a metal sulfide-oxidizing archaeon from a hot spring.</title>
        <authorList>
            <person name="Liu L.J."/>
            <person name="You X.Y."/>
            <person name="Zheng H."/>
            <person name="Wang S."/>
            <person name="Jiang C.Y."/>
            <person name="Liu S.J."/>
        </authorList>
    </citation>
    <scope>NUCLEOTIDE SEQUENCE [LARGE SCALE GENOMIC DNA]</scope>
    <source>
        <strain evidence="4 5">Ar-4</strain>
    </source>
</reference>
<dbReference type="InterPro" id="IPR000644">
    <property type="entry name" value="CBS_dom"/>
</dbReference>
<keyword evidence="1 2" id="KW-0129">CBS domain</keyword>
<dbReference type="STRING" id="1006006.Mcup_0766"/>
<evidence type="ECO:0000313" key="5">
    <source>
        <dbReference type="Proteomes" id="UP000007812"/>
    </source>
</evidence>
<keyword evidence="5" id="KW-1185">Reference proteome</keyword>
<proteinExistence type="predicted"/>
<dbReference type="Proteomes" id="UP000007812">
    <property type="component" value="Chromosome"/>
</dbReference>
<organism evidence="4 5">
    <name type="scientific">Metallosphaera cuprina (strain Ar-4)</name>
    <dbReference type="NCBI Taxonomy" id="1006006"/>
    <lineage>
        <taxon>Archaea</taxon>
        <taxon>Thermoproteota</taxon>
        <taxon>Thermoprotei</taxon>
        <taxon>Sulfolobales</taxon>
        <taxon>Sulfolobaceae</taxon>
        <taxon>Metallosphaera</taxon>
    </lineage>
</organism>
<dbReference type="SUPFAM" id="SSF54631">
    <property type="entry name" value="CBS-domain pair"/>
    <property type="match status" value="3"/>
</dbReference>
<dbReference type="PATRIC" id="fig|1006006.8.peg.765"/>
<evidence type="ECO:0000256" key="2">
    <source>
        <dbReference type="PROSITE-ProRule" id="PRU00703"/>
    </source>
</evidence>
<dbReference type="OrthoDB" id="43333at2157"/>
<evidence type="ECO:0000259" key="3">
    <source>
        <dbReference type="PROSITE" id="PS51371"/>
    </source>
</evidence>
<dbReference type="RefSeq" id="WP_013737369.1">
    <property type="nucleotide sequence ID" value="NC_015435.1"/>
</dbReference>
<dbReference type="SMART" id="SM00116">
    <property type="entry name" value="CBS"/>
    <property type="match status" value="4"/>
</dbReference>
<dbReference type="eggNOG" id="arCOG00600">
    <property type="taxonomic scope" value="Archaea"/>
</dbReference>
<name>F4G1Y2_METCR</name>
<feature type="domain" description="CBS" evidence="3">
    <location>
        <begin position="187"/>
        <end position="238"/>
    </location>
</feature>
<dbReference type="PANTHER" id="PTHR43080">
    <property type="entry name" value="CBS DOMAIN-CONTAINING PROTEIN CBSX3, MITOCHONDRIAL"/>
    <property type="match status" value="1"/>
</dbReference>
<dbReference type="HOGENOM" id="CLU_076812_2_1_2"/>
<dbReference type="Pfam" id="PF00571">
    <property type="entry name" value="CBS"/>
    <property type="match status" value="4"/>
</dbReference>
<dbReference type="KEGG" id="mcn:Mcup_0766"/>
<dbReference type="AlphaFoldDB" id="F4G1Y2"/>